<name>A0A1Y2K7K2_9PROT</name>
<reference evidence="2 3" key="1">
    <citation type="journal article" date="2016" name="BMC Genomics">
        <title>Combined genomic and structural analyses of a cultured magnetotactic bacterium reveals its niche adaptation to a dynamic environment.</title>
        <authorList>
            <person name="Araujo A.C."/>
            <person name="Morillo V."/>
            <person name="Cypriano J."/>
            <person name="Teixeira L.C."/>
            <person name="Leao P."/>
            <person name="Lyra S."/>
            <person name="Almeida L.G."/>
            <person name="Bazylinski D.A."/>
            <person name="Vasconcellos A.T."/>
            <person name="Abreu F."/>
            <person name="Lins U."/>
        </authorList>
    </citation>
    <scope>NUCLEOTIDE SEQUENCE [LARGE SCALE GENOMIC DNA]</scope>
    <source>
        <strain evidence="2 3">IT-1</strain>
    </source>
</reference>
<feature type="region of interest" description="Disordered" evidence="1">
    <location>
        <begin position="18"/>
        <end position="48"/>
    </location>
</feature>
<comment type="caution">
    <text evidence="2">The sequence shown here is derived from an EMBL/GenBank/DDBJ whole genome shotgun (WGS) entry which is preliminary data.</text>
</comment>
<evidence type="ECO:0000313" key="2">
    <source>
        <dbReference type="EMBL" id="OSM06733.1"/>
    </source>
</evidence>
<feature type="compositionally biased region" description="Basic and acidic residues" evidence="1">
    <location>
        <begin position="36"/>
        <end position="48"/>
    </location>
</feature>
<dbReference type="Proteomes" id="UP000194003">
    <property type="component" value="Unassembled WGS sequence"/>
</dbReference>
<dbReference type="RefSeq" id="WP_085440415.1">
    <property type="nucleotide sequence ID" value="NZ_LVJN01000015.1"/>
</dbReference>
<proteinExistence type="predicted"/>
<gene>
    <name evidence="2" type="ORF">MAIT1_04732</name>
</gene>
<protein>
    <submittedName>
        <fullName evidence="2">Uncharacterized protein</fullName>
    </submittedName>
</protein>
<sequence>MSQAEKFDLNAFRKPQAGALQSVAATPEPKAKSTAAKKDVAERQSERLELRLTPSEMAALTKGLPRGMPIATHVRYLMQDAGMLGE</sequence>
<dbReference type="EMBL" id="LVJN01000015">
    <property type="protein sequence ID" value="OSM06733.1"/>
    <property type="molecule type" value="Genomic_DNA"/>
</dbReference>
<accession>A0A1Y2K7K2</accession>
<organism evidence="2 3">
    <name type="scientific">Magnetofaba australis IT-1</name>
    <dbReference type="NCBI Taxonomy" id="1434232"/>
    <lineage>
        <taxon>Bacteria</taxon>
        <taxon>Pseudomonadati</taxon>
        <taxon>Pseudomonadota</taxon>
        <taxon>Magnetococcia</taxon>
        <taxon>Magnetococcales</taxon>
        <taxon>Magnetococcaceae</taxon>
        <taxon>Magnetofaba</taxon>
    </lineage>
</organism>
<evidence type="ECO:0000256" key="1">
    <source>
        <dbReference type="SAM" id="MobiDB-lite"/>
    </source>
</evidence>
<evidence type="ECO:0000313" key="3">
    <source>
        <dbReference type="Proteomes" id="UP000194003"/>
    </source>
</evidence>
<dbReference type="AlphaFoldDB" id="A0A1Y2K7K2"/>
<keyword evidence="3" id="KW-1185">Reference proteome</keyword>